<name>A0A158EGE5_9BURK</name>
<keyword evidence="5" id="KW-1185">Reference proteome</keyword>
<comment type="caution">
    <text evidence="4">The sequence shown here is derived from an EMBL/GenBank/DDBJ whole genome shotgun (WGS) entry which is preliminary data.</text>
</comment>
<dbReference type="PROSITE" id="PS00028">
    <property type="entry name" value="ZINC_FINGER_C2H2_1"/>
    <property type="match status" value="1"/>
</dbReference>
<proteinExistence type="predicted"/>
<keyword evidence="2" id="KW-1133">Transmembrane helix</keyword>
<keyword evidence="2" id="KW-0812">Transmembrane</keyword>
<feature type="region of interest" description="Disordered" evidence="1">
    <location>
        <begin position="78"/>
        <end position="131"/>
    </location>
</feature>
<reference evidence="4" key="1">
    <citation type="submission" date="2016-01" db="EMBL/GenBank/DDBJ databases">
        <authorList>
            <person name="Peeters C."/>
        </authorList>
    </citation>
    <scope>NUCLEOTIDE SEQUENCE</scope>
    <source>
        <strain evidence="4">LMG 29321</strain>
    </source>
</reference>
<evidence type="ECO:0000256" key="1">
    <source>
        <dbReference type="SAM" id="MobiDB-lite"/>
    </source>
</evidence>
<evidence type="ECO:0000256" key="2">
    <source>
        <dbReference type="SAM" id="Phobius"/>
    </source>
</evidence>
<feature type="domain" description="C2H2-type" evidence="3">
    <location>
        <begin position="3"/>
        <end position="23"/>
    </location>
</feature>
<sequence>MQCPRCRRTVAANFRICPHCDFHREQEKTVPRSRLLAHSSGQPVARASRRPEQRTRLRVVLAVVLAVLAIGGYVSVGTPGLDAPPKAHDSTHVPSAVDEHPNAPQAKTGQTQAAPRRRRGVLNANGRSVAR</sequence>
<evidence type="ECO:0000313" key="4">
    <source>
        <dbReference type="EMBL" id="SAL05884.1"/>
    </source>
</evidence>
<feature type="transmembrane region" description="Helical" evidence="2">
    <location>
        <begin position="57"/>
        <end position="76"/>
    </location>
</feature>
<dbReference type="AlphaFoldDB" id="A0A158EGE5"/>
<feature type="compositionally biased region" description="Basic and acidic residues" evidence="1">
    <location>
        <begin position="85"/>
        <end position="101"/>
    </location>
</feature>
<gene>
    <name evidence="4" type="ORF">AWB78_07756</name>
</gene>
<dbReference type="EMBL" id="FCOX02000094">
    <property type="protein sequence ID" value="SAL05884.1"/>
    <property type="molecule type" value="Genomic_DNA"/>
</dbReference>
<organism evidence="4 5">
    <name type="scientific">Caballeronia calidae</name>
    <dbReference type="NCBI Taxonomy" id="1777139"/>
    <lineage>
        <taxon>Bacteria</taxon>
        <taxon>Pseudomonadati</taxon>
        <taxon>Pseudomonadota</taxon>
        <taxon>Betaproteobacteria</taxon>
        <taxon>Burkholderiales</taxon>
        <taxon>Burkholderiaceae</taxon>
        <taxon>Caballeronia</taxon>
    </lineage>
</organism>
<evidence type="ECO:0000313" key="5">
    <source>
        <dbReference type="Proteomes" id="UP000071859"/>
    </source>
</evidence>
<evidence type="ECO:0000259" key="3">
    <source>
        <dbReference type="PROSITE" id="PS00028"/>
    </source>
</evidence>
<dbReference type="Proteomes" id="UP000071859">
    <property type="component" value="Unassembled WGS sequence"/>
</dbReference>
<dbReference type="InterPro" id="IPR013087">
    <property type="entry name" value="Znf_C2H2_type"/>
</dbReference>
<protein>
    <recommendedName>
        <fullName evidence="3">C2H2-type domain-containing protein</fullName>
    </recommendedName>
</protein>
<accession>A0A158EGE5</accession>
<keyword evidence="2" id="KW-0472">Membrane</keyword>
<feature type="region of interest" description="Disordered" evidence="1">
    <location>
        <begin position="28"/>
        <end position="53"/>
    </location>
</feature>